<dbReference type="AlphaFoldDB" id="A0A1A9UQX1"/>
<proteinExistence type="predicted"/>
<evidence type="ECO:0000313" key="2">
    <source>
        <dbReference type="Proteomes" id="UP000078200"/>
    </source>
</evidence>
<sequence>MATFSEFYLLIKRPFAGGSRVDGVEGGAGGGAVATFKGMLAELVIIPPTIPILPFGPGAVLTFGMSVNDLGLLTTPIEGIGVGPPVGVVGSEPVAALVPVTECNEGSCVFPVAFIAPSLAEIGMMTSLLEKSLALADGVQNCCTSLAILKAFSSDRNMSSTIIFETAEGFVWPPVLPPLFELFTGVNGPFIWGECVTTKWELCELAVWVSSKI</sequence>
<evidence type="ECO:0000313" key="1">
    <source>
        <dbReference type="EnsemblMetazoa" id="GAUT012475-PA"/>
    </source>
</evidence>
<dbReference type="VEuPathDB" id="VectorBase:GAUT012475"/>
<dbReference type="EnsemblMetazoa" id="GAUT012475-RA">
    <property type="protein sequence ID" value="GAUT012475-PA"/>
    <property type="gene ID" value="GAUT012475"/>
</dbReference>
<keyword evidence="2" id="KW-1185">Reference proteome</keyword>
<accession>A0A1A9UQX1</accession>
<protein>
    <submittedName>
        <fullName evidence="1">Uncharacterized protein</fullName>
    </submittedName>
</protein>
<reference evidence="1" key="1">
    <citation type="submission" date="2020-05" db="UniProtKB">
        <authorList>
            <consortium name="EnsemblMetazoa"/>
        </authorList>
    </citation>
    <scope>IDENTIFICATION</scope>
    <source>
        <strain evidence="1">TTRI</strain>
    </source>
</reference>
<name>A0A1A9UQX1_GLOAU</name>
<dbReference type="Proteomes" id="UP000078200">
    <property type="component" value="Unassembled WGS sequence"/>
</dbReference>
<organism evidence="1 2">
    <name type="scientific">Glossina austeni</name>
    <name type="common">Savannah tsetse fly</name>
    <dbReference type="NCBI Taxonomy" id="7395"/>
    <lineage>
        <taxon>Eukaryota</taxon>
        <taxon>Metazoa</taxon>
        <taxon>Ecdysozoa</taxon>
        <taxon>Arthropoda</taxon>
        <taxon>Hexapoda</taxon>
        <taxon>Insecta</taxon>
        <taxon>Pterygota</taxon>
        <taxon>Neoptera</taxon>
        <taxon>Endopterygota</taxon>
        <taxon>Diptera</taxon>
        <taxon>Brachycera</taxon>
        <taxon>Muscomorpha</taxon>
        <taxon>Hippoboscoidea</taxon>
        <taxon>Glossinidae</taxon>
        <taxon>Glossina</taxon>
    </lineage>
</organism>